<organism evidence="2 3">
    <name type="scientific">Macrostomum lignano</name>
    <dbReference type="NCBI Taxonomy" id="282301"/>
    <lineage>
        <taxon>Eukaryota</taxon>
        <taxon>Metazoa</taxon>
        <taxon>Spiralia</taxon>
        <taxon>Lophotrochozoa</taxon>
        <taxon>Platyhelminthes</taxon>
        <taxon>Rhabditophora</taxon>
        <taxon>Macrostomorpha</taxon>
        <taxon>Macrostomida</taxon>
        <taxon>Macrostomidae</taxon>
        <taxon>Macrostomum</taxon>
    </lineage>
</organism>
<accession>A0A1I8J386</accession>
<dbReference type="AlphaFoldDB" id="A0A1I8J386"/>
<evidence type="ECO:0000313" key="2">
    <source>
        <dbReference type="Proteomes" id="UP000095280"/>
    </source>
</evidence>
<feature type="region of interest" description="Disordered" evidence="1">
    <location>
        <begin position="229"/>
        <end position="281"/>
    </location>
</feature>
<feature type="region of interest" description="Disordered" evidence="1">
    <location>
        <begin position="348"/>
        <end position="391"/>
    </location>
</feature>
<feature type="region of interest" description="Disordered" evidence="1">
    <location>
        <begin position="1"/>
        <end position="22"/>
    </location>
</feature>
<proteinExistence type="predicted"/>
<protein>
    <submittedName>
        <fullName evidence="3">Protein kinase domain-containing protein</fullName>
    </submittedName>
</protein>
<evidence type="ECO:0000313" key="3">
    <source>
        <dbReference type="WBParaSite" id="maker-uti_cns_0045800-snap-gene-1.34-mRNA-1"/>
    </source>
</evidence>
<feature type="compositionally biased region" description="Polar residues" evidence="1">
    <location>
        <begin position="1"/>
        <end position="13"/>
    </location>
</feature>
<feature type="compositionally biased region" description="Low complexity" evidence="1">
    <location>
        <begin position="235"/>
        <end position="244"/>
    </location>
</feature>
<dbReference type="WBParaSite" id="maker-uti_cns_0045800-snap-gene-1.34-mRNA-1">
    <property type="protein sequence ID" value="maker-uti_cns_0045800-snap-gene-1.34-mRNA-1"/>
    <property type="gene ID" value="maker-uti_cns_0045800-snap-gene-1.34"/>
</dbReference>
<sequence>TGSRRSAGWQSRNAFGRPRRPAVPASMAGRFLSPAFLAPTSLRYPPNSACAPVCTMQSLLSATDSELSDILASISNEDEEEADCDFHSAGQGFDSDLANRGMRQIRLLLARTLRVRVRDHLLSEFLRSALADSLGLTESGGTVLPAQAGAAPADRSTERDTITAMDAQTPPHCQQLAASSRCRALLAERLRRVFFPDRCARLLIDSLLAKQLRLCGEALTCPMLTGAADRDNTRRSASSTSTRKPSPPRRQRRRRRSSRQRRQQRRLTRRQSRSCSASTPSTLKSVEFALQVDQPELQPAAAAAVVPALNTDGSNSYRQQPQAKQTSSFSTGIAHFDAEHSLARGLEDNQHHQQRHRNRHRERNHQHRQHHQHHHHHQHQHHQHQHYQPPPAVTQTSLCQRLCLLHSTPGGFKASLKPSPTASSTCAVCASRHFLLRQLGRMVASRATGQLAELERTLGDCLEQQRRWQRSLQWIASNVKEHRLPGSVRPFDNMSNDDISNTYLGNVSPKLFFQLVNAVALSGSFEEVASRVGFSQNDILMIRAKGGNSMELSKRFFLKWRMRMPTMRDVAVIMAKEPPIVDAVHALRQACPQLLTGLEPLAEFSDGADMQMMDFAAGDVPFEQQQVQQGAPDQPAQSPKVTEIAGIIDSPPQPQPQPPETDDEALGPQQTCPPQVVLKGLTAISFNADEISSVPQLVSPSIVEVRGNFCRVVHWIVRLQPDGSTASDVQAMIERLQELRHPSLACLMGTKLESQPDSSALSLDLFLPVYACTLADVLSDDASARRLSMPVRVGQLGSLMSALCHLHGQRLCLVRSPRLLACESIRLDVFSRPIIWWPDCLADCQDDRALLTNNFLQLLDLAVELLTGRMRHKDKAGFAACRGQQLKTFCNCQTEQELLQLEDGDESGFIDSRLVVDDEEDDSSNARFSAVLMLACRALRCTMGVAQGTLASDSAATRLQRMADQGA</sequence>
<name>A0A1I8J386_9PLAT</name>
<feature type="compositionally biased region" description="Basic residues" evidence="1">
    <location>
        <begin position="352"/>
        <end position="385"/>
    </location>
</feature>
<feature type="compositionally biased region" description="Basic residues" evidence="1">
    <location>
        <begin position="246"/>
        <end position="272"/>
    </location>
</feature>
<evidence type="ECO:0000256" key="1">
    <source>
        <dbReference type="SAM" id="MobiDB-lite"/>
    </source>
</evidence>
<dbReference type="Proteomes" id="UP000095280">
    <property type="component" value="Unplaced"/>
</dbReference>
<keyword evidence="2" id="KW-1185">Reference proteome</keyword>
<reference evidence="3" key="1">
    <citation type="submission" date="2016-11" db="UniProtKB">
        <authorList>
            <consortium name="WormBaseParasite"/>
        </authorList>
    </citation>
    <scope>IDENTIFICATION</scope>
</reference>
<feature type="region of interest" description="Disordered" evidence="1">
    <location>
        <begin position="646"/>
        <end position="671"/>
    </location>
</feature>